<dbReference type="InterPro" id="IPR023214">
    <property type="entry name" value="HAD_sf"/>
</dbReference>
<sequence>MAKGYIFDLDGTVYLGDTMICGAANTIRVLRERGDKIVFLTNKPIATRLSYVKKLNEMGIRAQLSDVLNSSLIMARFLRDRMQKGQTAYVIGERPIRDELFEHGIPLTENSEQADYLVLSWDRAFTYDKLNLLYQASMRGAFIAASNPDLTCPYEHGQIPDKGAIIAALEAATGKPVDEVVGKPSLIAAKAAVERLEVDAADCYAIGDRLETDIRMGNDAGMRSVLVLTGVSTIEMAERSPYKPDHVVPSIASVLSF</sequence>
<dbReference type="GO" id="GO:0005737">
    <property type="term" value="C:cytoplasm"/>
    <property type="evidence" value="ECO:0007669"/>
    <property type="project" value="TreeGrafter"/>
</dbReference>
<dbReference type="Pfam" id="PF13242">
    <property type="entry name" value="Hydrolase_like"/>
    <property type="match status" value="1"/>
</dbReference>
<protein>
    <submittedName>
        <fullName evidence="1">HAD family hydrolase</fullName>
    </submittedName>
</protein>
<evidence type="ECO:0000313" key="2">
    <source>
        <dbReference type="Proteomes" id="UP000250369"/>
    </source>
</evidence>
<dbReference type="Gene3D" id="3.40.50.1000">
    <property type="entry name" value="HAD superfamily/HAD-like"/>
    <property type="match status" value="2"/>
</dbReference>
<accession>A0A329MJK5</accession>
<keyword evidence="2" id="KW-1185">Reference proteome</keyword>
<gene>
    <name evidence="1" type="ORF">DQG23_17590</name>
</gene>
<comment type="caution">
    <text evidence="1">The sequence shown here is derived from an EMBL/GenBank/DDBJ whole genome shotgun (WGS) entry which is preliminary data.</text>
</comment>
<dbReference type="PANTHER" id="PTHR19288">
    <property type="entry name" value="4-NITROPHENYLPHOSPHATASE-RELATED"/>
    <property type="match status" value="1"/>
</dbReference>
<proteinExistence type="predicted"/>
<evidence type="ECO:0000313" key="1">
    <source>
        <dbReference type="EMBL" id="RAV19758.1"/>
    </source>
</evidence>
<dbReference type="InterPro" id="IPR036412">
    <property type="entry name" value="HAD-like_sf"/>
</dbReference>
<dbReference type="RefSeq" id="WP_113032188.1">
    <property type="nucleotide sequence ID" value="NZ_QMFB01000010.1"/>
</dbReference>
<dbReference type="Proteomes" id="UP000250369">
    <property type="component" value="Unassembled WGS sequence"/>
</dbReference>
<dbReference type="AlphaFoldDB" id="A0A329MJK5"/>
<reference evidence="1 2" key="1">
    <citation type="journal article" date="2009" name="Int. J. Syst. Evol. Microbiol.">
        <title>Paenibacillus contaminans sp. nov., isolated from a contaminated laboratory plate.</title>
        <authorList>
            <person name="Chou J.H."/>
            <person name="Lee J.H."/>
            <person name="Lin M.C."/>
            <person name="Chang P.S."/>
            <person name="Arun A.B."/>
            <person name="Young C.C."/>
            <person name="Chen W.M."/>
        </authorList>
    </citation>
    <scope>NUCLEOTIDE SEQUENCE [LARGE SCALE GENOMIC DNA]</scope>
    <source>
        <strain evidence="1 2">CKOBP-6</strain>
    </source>
</reference>
<organism evidence="1 2">
    <name type="scientific">Paenibacillus contaminans</name>
    <dbReference type="NCBI Taxonomy" id="450362"/>
    <lineage>
        <taxon>Bacteria</taxon>
        <taxon>Bacillati</taxon>
        <taxon>Bacillota</taxon>
        <taxon>Bacilli</taxon>
        <taxon>Bacillales</taxon>
        <taxon>Paenibacillaceae</taxon>
        <taxon>Paenibacillus</taxon>
    </lineage>
</organism>
<dbReference type="NCBIfam" id="TIGR01460">
    <property type="entry name" value="HAD-SF-IIA"/>
    <property type="match status" value="1"/>
</dbReference>
<dbReference type="EMBL" id="QMFB01000010">
    <property type="protein sequence ID" value="RAV19758.1"/>
    <property type="molecule type" value="Genomic_DNA"/>
</dbReference>
<dbReference type="OrthoDB" id="9810449at2"/>
<dbReference type="GO" id="GO:0016791">
    <property type="term" value="F:phosphatase activity"/>
    <property type="evidence" value="ECO:0007669"/>
    <property type="project" value="TreeGrafter"/>
</dbReference>
<dbReference type="InterPro" id="IPR006357">
    <property type="entry name" value="HAD-SF_hydro_IIA"/>
</dbReference>
<keyword evidence="1" id="KW-0378">Hydrolase</keyword>
<name>A0A329MJK5_9BACL</name>
<dbReference type="PANTHER" id="PTHR19288:SF46">
    <property type="entry name" value="HALOACID DEHALOGENASE-LIKE HYDROLASE DOMAIN-CONTAINING PROTEIN 2"/>
    <property type="match status" value="1"/>
</dbReference>
<dbReference type="SUPFAM" id="SSF56784">
    <property type="entry name" value="HAD-like"/>
    <property type="match status" value="1"/>
</dbReference>
<dbReference type="Pfam" id="PF13344">
    <property type="entry name" value="Hydrolase_6"/>
    <property type="match status" value="1"/>
</dbReference>